<proteinExistence type="predicted"/>
<name>K5UY60_PHACS</name>
<dbReference type="Proteomes" id="UP000008370">
    <property type="component" value="Unassembled WGS sequence"/>
</dbReference>
<evidence type="ECO:0000313" key="3">
    <source>
        <dbReference type="EMBL" id="EKM55056.1"/>
    </source>
</evidence>
<dbReference type="GO" id="GO:0006368">
    <property type="term" value="P:transcription elongation by RNA polymerase II"/>
    <property type="evidence" value="ECO:0007669"/>
    <property type="project" value="InterPro"/>
</dbReference>
<dbReference type="GeneID" id="18910173"/>
<feature type="compositionally biased region" description="Polar residues" evidence="2">
    <location>
        <begin position="311"/>
        <end position="323"/>
    </location>
</feature>
<dbReference type="EMBL" id="JH930472">
    <property type="protein sequence ID" value="EKM55056.1"/>
    <property type="molecule type" value="Genomic_DNA"/>
</dbReference>
<protein>
    <recommendedName>
        <fullName evidence="5">Elongin-A</fullName>
    </recommendedName>
</protein>
<evidence type="ECO:0000256" key="1">
    <source>
        <dbReference type="SAM" id="Coils"/>
    </source>
</evidence>
<accession>K5UY60</accession>
<feature type="region of interest" description="Disordered" evidence="2">
    <location>
        <begin position="233"/>
        <end position="323"/>
    </location>
</feature>
<keyword evidence="4" id="KW-1185">Reference proteome</keyword>
<dbReference type="Gene3D" id="6.10.250.3180">
    <property type="match status" value="1"/>
</dbReference>
<feature type="compositionally biased region" description="Low complexity" evidence="2">
    <location>
        <begin position="239"/>
        <end position="262"/>
    </location>
</feature>
<reference evidence="3 4" key="1">
    <citation type="journal article" date="2012" name="BMC Genomics">
        <title>Comparative genomics of the white-rot fungi, Phanerochaete carnosa and P. chrysosporium, to elucidate the genetic basis of the distinct wood types they colonize.</title>
        <authorList>
            <person name="Suzuki H."/>
            <person name="MacDonald J."/>
            <person name="Syed K."/>
            <person name="Salamov A."/>
            <person name="Hori C."/>
            <person name="Aerts A."/>
            <person name="Henrissat B."/>
            <person name="Wiebenga A."/>
            <person name="vanKuyk P.A."/>
            <person name="Barry K."/>
            <person name="Lindquist E."/>
            <person name="LaButti K."/>
            <person name="Lapidus A."/>
            <person name="Lucas S."/>
            <person name="Coutinho P."/>
            <person name="Gong Y."/>
            <person name="Samejima M."/>
            <person name="Mahadevan R."/>
            <person name="Abou-Zaid M."/>
            <person name="de Vries R.P."/>
            <person name="Igarashi K."/>
            <person name="Yadav J.S."/>
            <person name="Grigoriev I.V."/>
            <person name="Master E.R."/>
        </authorList>
    </citation>
    <scope>NUCLEOTIDE SEQUENCE [LARGE SCALE GENOMIC DNA]</scope>
    <source>
        <strain evidence="3 4">HHB-10118-sp</strain>
    </source>
</reference>
<feature type="compositionally biased region" description="Polar residues" evidence="2">
    <location>
        <begin position="193"/>
        <end position="205"/>
    </location>
</feature>
<dbReference type="GO" id="GO:0070449">
    <property type="term" value="C:elongin complex"/>
    <property type="evidence" value="ECO:0007669"/>
    <property type="project" value="InterPro"/>
</dbReference>
<dbReference type="Pfam" id="PF06881">
    <property type="entry name" value="Elongin_A"/>
    <property type="match status" value="1"/>
</dbReference>
<dbReference type="InParanoid" id="K5UY60"/>
<feature type="compositionally biased region" description="Pro residues" evidence="2">
    <location>
        <begin position="263"/>
        <end position="281"/>
    </location>
</feature>
<keyword evidence="1" id="KW-0175">Coiled coil</keyword>
<dbReference type="AlphaFoldDB" id="K5UY60"/>
<dbReference type="InterPro" id="IPR051870">
    <property type="entry name" value="Elongin-A_domain"/>
</dbReference>
<gene>
    <name evidence="3" type="ORF">PHACADRAFT_183904</name>
</gene>
<evidence type="ECO:0008006" key="5">
    <source>
        <dbReference type="Google" id="ProtNLM"/>
    </source>
</evidence>
<dbReference type="PANTHER" id="PTHR15141">
    <property type="entry name" value="TRANSCRIPTION ELONGATION FACTOR B POLYPEPTIDE 3"/>
    <property type="match status" value="1"/>
</dbReference>
<organism evidence="3 4">
    <name type="scientific">Phanerochaete carnosa (strain HHB-10118-sp)</name>
    <name type="common">White-rot fungus</name>
    <name type="synonym">Peniophora carnosa</name>
    <dbReference type="NCBI Taxonomy" id="650164"/>
    <lineage>
        <taxon>Eukaryota</taxon>
        <taxon>Fungi</taxon>
        <taxon>Dikarya</taxon>
        <taxon>Basidiomycota</taxon>
        <taxon>Agaricomycotina</taxon>
        <taxon>Agaricomycetes</taxon>
        <taxon>Polyporales</taxon>
        <taxon>Phanerochaetaceae</taxon>
        <taxon>Phanerochaete</taxon>
    </lineage>
</organism>
<dbReference type="STRING" id="650164.K5UY60"/>
<dbReference type="RefSeq" id="XP_007395403.1">
    <property type="nucleotide sequence ID" value="XM_007395341.1"/>
</dbReference>
<evidence type="ECO:0000256" key="2">
    <source>
        <dbReference type="SAM" id="MobiDB-lite"/>
    </source>
</evidence>
<dbReference type="HOGENOM" id="CLU_074637_0_0_1"/>
<feature type="coiled-coil region" evidence="1">
    <location>
        <begin position="109"/>
        <end position="136"/>
    </location>
</feature>
<dbReference type="PANTHER" id="PTHR15141:SF76">
    <property type="entry name" value="TRANSCRIPTION ELONGATION FACTOR B POLYPEPTIDE 3"/>
    <property type="match status" value="1"/>
</dbReference>
<feature type="region of interest" description="Disordered" evidence="2">
    <location>
        <begin position="193"/>
        <end position="215"/>
    </location>
</feature>
<dbReference type="InterPro" id="IPR010684">
    <property type="entry name" value="RNA_pol_II_trans_fac_SIII_A"/>
</dbReference>
<dbReference type="OrthoDB" id="21513at2759"/>
<sequence>MPCDPEMSSNSRVTSLVQLCQRVASAHVENFCSLGDEASFELFAPILQNCSAEALLRFEQATPSLTDCTSELWKALCFRTYPLPAERRNTDTEPDSWREEFFILRDLEARRLEAVGSKLRIQREELEQRKKDSQIKLTDKVPSMKRYRGGWGQAQPPRTLLQKTRADAVRMQKGIYGARMMPAMPASKTCRTLSSTTATKPSIATATPIDPPTGKVGTRVTVSAVAKPHPAAVIASQNVSSTPASSSPARPVPTRTPSTTVPPASPPPSTPRPPQSSPPPIANESGPLKVPVARKDPMASLFMPKHRAYSQLPTHSSSMRSRA</sequence>
<evidence type="ECO:0000313" key="4">
    <source>
        <dbReference type="Proteomes" id="UP000008370"/>
    </source>
</evidence>
<dbReference type="KEGG" id="pco:PHACADRAFT_183904"/>